<dbReference type="InterPro" id="IPR027417">
    <property type="entry name" value="P-loop_NTPase"/>
</dbReference>
<proteinExistence type="predicted"/>
<dbReference type="EMBL" id="CAJVPL010005093">
    <property type="protein sequence ID" value="CAG8654447.1"/>
    <property type="molecule type" value="Genomic_DNA"/>
</dbReference>
<name>A0A9N9H5A1_9GLOM</name>
<comment type="caution">
    <text evidence="1">The sequence shown here is derived from an EMBL/GenBank/DDBJ whole genome shotgun (WGS) entry which is preliminary data.</text>
</comment>
<dbReference type="AlphaFoldDB" id="A0A9N9H5A1"/>
<evidence type="ECO:0000313" key="2">
    <source>
        <dbReference type="Proteomes" id="UP000789831"/>
    </source>
</evidence>
<reference evidence="1" key="1">
    <citation type="submission" date="2021-06" db="EMBL/GenBank/DDBJ databases">
        <authorList>
            <person name="Kallberg Y."/>
            <person name="Tangrot J."/>
            <person name="Rosling A."/>
        </authorList>
    </citation>
    <scope>NUCLEOTIDE SEQUENCE</scope>
    <source>
        <strain evidence="1">MT106</strain>
    </source>
</reference>
<organism evidence="1 2">
    <name type="scientific">Ambispora gerdemannii</name>
    <dbReference type="NCBI Taxonomy" id="144530"/>
    <lineage>
        <taxon>Eukaryota</taxon>
        <taxon>Fungi</taxon>
        <taxon>Fungi incertae sedis</taxon>
        <taxon>Mucoromycota</taxon>
        <taxon>Glomeromycotina</taxon>
        <taxon>Glomeromycetes</taxon>
        <taxon>Archaeosporales</taxon>
        <taxon>Ambisporaceae</taxon>
        <taxon>Ambispora</taxon>
    </lineage>
</organism>
<dbReference type="OrthoDB" id="2445953at2759"/>
<dbReference type="Proteomes" id="UP000789831">
    <property type="component" value="Unassembled WGS sequence"/>
</dbReference>
<accession>A0A9N9H5A1</accession>
<gene>
    <name evidence="1" type="ORF">AGERDE_LOCUS11536</name>
</gene>
<sequence length="393" mass="44702">IIGSLTTAVQNAVPLVLIYILSDVPAVIIAKSANFFVASTGISAALVGALAPTLLAVSESTLQEKTEIKRILGESPKVNSSPEKAEKQFESHIGFTKEKKKFKDYVELYVETGGNFCPTKEIICYSGEPGTGKTTFVQTLNQAMGRGKLQIIPCAGIKKFNDYSILGDENKPKKIEDEQIQRDLIKLFDLYQNKEGEDKKEYKSKKLFDKYYQMEIELDHITFFATVNFPQDLVPLLKNGVVMRGIESGSALEKALLPIFDPYQNTKLFSEEINLSDYILLATSSTRDMGQLSAPLTNRLDCINVETAEPKKFFLDNCYRDKEQEYLDNYWRVWKETEKEGLIWLKKDENDCCSKHKDQNGKVLKQKDCYHCQPWKFPNNDNLQQQNPPPKLF</sequence>
<dbReference type="SUPFAM" id="SSF52540">
    <property type="entry name" value="P-loop containing nucleoside triphosphate hydrolases"/>
    <property type="match status" value="1"/>
</dbReference>
<evidence type="ECO:0000313" key="1">
    <source>
        <dbReference type="EMBL" id="CAG8654447.1"/>
    </source>
</evidence>
<dbReference type="Gene3D" id="3.40.50.300">
    <property type="entry name" value="P-loop containing nucleotide triphosphate hydrolases"/>
    <property type="match status" value="1"/>
</dbReference>
<keyword evidence="2" id="KW-1185">Reference proteome</keyword>
<protein>
    <submittedName>
        <fullName evidence="1">8268_t:CDS:1</fullName>
    </submittedName>
</protein>
<feature type="non-terminal residue" evidence="1">
    <location>
        <position position="1"/>
    </location>
</feature>